<protein>
    <submittedName>
        <fullName evidence="1">Uncharacterized protein</fullName>
    </submittedName>
</protein>
<dbReference type="EMBL" id="JBBMFK010000007">
    <property type="protein sequence ID" value="MEQ2442936.1"/>
    <property type="molecule type" value="Genomic_DNA"/>
</dbReference>
<dbReference type="Proteomes" id="UP001464378">
    <property type="component" value="Unassembled WGS sequence"/>
</dbReference>
<name>A0ABV1E6L2_9FIRM</name>
<accession>A0ABV1E6L2</accession>
<evidence type="ECO:0000313" key="1">
    <source>
        <dbReference type="EMBL" id="MEQ2442936.1"/>
    </source>
</evidence>
<evidence type="ECO:0000313" key="2">
    <source>
        <dbReference type="Proteomes" id="UP001464378"/>
    </source>
</evidence>
<sequence length="86" mass="10390">MIDKTDWRLTRQGDYLSGKTLYHRKWKARSSKWDHEHCVFCWEKFSAIDGTLHEGYATQDGYYWICPNCFHDFKAMFGWTVIEDTE</sequence>
<keyword evidence="2" id="KW-1185">Reference proteome</keyword>
<gene>
    <name evidence="1" type="ORF">WMO64_05590</name>
</gene>
<proteinExistence type="predicted"/>
<reference evidence="1 2" key="1">
    <citation type="submission" date="2024-03" db="EMBL/GenBank/DDBJ databases">
        <title>Human intestinal bacterial collection.</title>
        <authorList>
            <person name="Pauvert C."/>
            <person name="Hitch T.C.A."/>
            <person name="Clavel T."/>
        </authorList>
    </citation>
    <scope>NUCLEOTIDE SEQUENCE [LARGE SCALE GENOMIC DNA]</scope>
    <source>
        <strain evidence="1 2">CLA-AP-H29</strain>
    </source>
</reference>
<dbReference type="RefSeq" id="WP_349231301.1">
    <property type="nucleotide sequence ID" value="NZ_JBBMFK010000007.1"/>
</dbReference>
<comment type="caution">
    <text evidence="1">The sequence shown here is derived from an EMBL/GenBank/DDBJ whole genome shotgun (WGS) entry which is preliminary data.</text>
</comment>
<organism evidence="1 2">
    <name type="scientific">Pseudoflavonifractor intestinihominis</name>
    <dbReference type="NCBI Taxonomy" id="3133171"/>
    <lineage>
        <taxon>Bacteria</taxon>
        <taxon>Bacillati</taxon>
        <taxon>Bacillota</taxon>
        <taxon>Clostridia</taxon>
        <taxon>Eubacteriales</taxon>
        <taxon>Oscillospiraceae</taxon>
        <taxon>Pseudoflavonifractor</taxon>
    </lineage>
</organism>